<feature type="transmembrane region" description="Helical" evidence="4">
    <location>
        <begin position="85"/>
        <end position="105"/>
    </location>
</feature>
<dbReference type="Proteomes" id="UP001449795">
    <property type="component" value="Chromosome"/>
</dbReference>
<dbReference type="EMBL" id="CP152276">
    <property type="protein sequence ID" value="XAE41876.1"/>
    <property type="molecule type" value="Genomic_DNA"/>
</dbReference>
<protein>
    <submittedName>
        <fullName evidence="5">DegT/DnrJ/EryC1/StrS family aminotransferase</fullName>
    </submittedName>
</protein>
<evidence type="ECO:0000313" key="6">
    <source>
        <dbReference type="Proteomes" id="UP001449795"/>
    </source>
</evidence>
<proteinExistence type="inferred from homology"/>
<dbReference type="InterPro" id="IPR000653">
    <property type="entry name" value="DegT/StrS_aminotransferase"/>
</dbReference>
<dbReference type="PIRSF" id="PIRSF000390">
    <property type="entry name" value="PLP_StrS"/>
    <property type="match status" value="1"/>
</dbReference>
<dbReference type="Gene3D" id="3.40.640.10">
    <property type="entry name" value="Type I PLP-dependent aspartate aminotransferase-like (Major domain)"/>
    <property type="match status" value="1"/>
</dbReference>
<dbReference type="RefSeq" id="WP_342627706.1">
    <property type="nucleotide sequence ID" value="NZ_CP152276.1"/>
</dbReference>
<dbReference type="PANTHER" id="PTHR30244">
    <property type="entry name" value="TRANSAMINASE"/>
    <property type="match status" value="1"/>
</dbReference>
<organism evidence="5 6">
    <name type="scientific">Nguyenibacter vanlangensis</name>
    <dbReference type="NCBI Taxonomy" id="1216886"/>
    <lineage>
        <taxon>Bacteria</taxon>
        <taxon>Pseudomonadati</taxon>
        <taxon>Pseudomonadota</taxon>
        <taxon>Alphaproteobacteria</taxon>
        <taxon>Acetobacterales</taxon>
        <taxon>Acetobacteraceae</taxon>
        <taxon>Nguyenibacter</taxon>
    </lineage>
</organism>
<keyword evidence="5" id="KW-0032">Aminotransferase</keyword>
<keyword evidence="5" id="KW-0808">Transferase</keyword>
<dbReference type="InterPro" id="IPR015424">
    <property type="entry name" value="PyrdxlP-dep_Trfase"/>
</dbReference>
<keyword evidence="4" id="KW-1133">Transmembrane helix</keyword>
<gene>
    <name evidence="5" type="ORF">AAC691_16580</name>
</gene>
<accession>A0ABZ3D2Z5</accession>
<feature type="transmembrane region" description="Helical" evidence="4">
    <location>
        <begin position="45"/>
        <end position="73"/>
    </location>
</feature>
<keyword evidence="6" id="KW-1185">Reference proteome</keyword>
<name>A0ABZ3D2Z5_9PROT</name>
<dbReference type="GO" id="GO:0008483">
    <property type="term" value="F:transaminase activity"/>
    <property type="evidence" value="ECO:0007669"/>
    <property type="project" value="UniProtKB-KW"/>
</dbReference>
<keyword evidence="4" id="KW-0472">Membrane</keyword>
<dbReference type="PANTHER" id="PTHR30244:SF9">
    <property type="entry name" value="PROTEIN RV3402C"/>
    <property type="match status" value="1"/>
</dbReference>
<comment type="similarity">
    <text evidence="2 3">Belongs to the DegT/DnrJ/EryC1 family.</text>
</comment>
<dbReference type="Pfam" id="PF01041">
    <property type="entry name" value="DegT_DnrJ_EryC1"/>
    <property type="match status" value="1"/>
</dbReference>
<evidence type="ECO:0000256" key="1">
    <source>
        <dbReference type="ARBA" id="ARBA00022898"/>
    </source>
</evidence>
<evidence type="ECO:0000256" key="4">
    <source>
        <dbReference type="SAM" id="Phobius"/>
    </source>
</evidence>
<dbReference type="InterPro" id="IPR015421">
    <property type="entry name" value="PyrdxlP-dep_Trfase_major"/>
</dbReference>
<evidence type="ECO:0000256" key="2">
    <source>
        <dbReference type="ARBA" id="ARBA00037999"/>
    </source>
</evidence>
<keyword evidence="4" id="KW-0812">Transmembrane</keyword>
<evidence type="ECO:0000313" key="5">
    <source>
        <dbReference type="EMBL" id="XAE41876.1"/>
    </source>
</evidence>
<reference evidence="5 6" key="1">
    <citation type="submission" date="2024-04" db="EMBL/GenBank/DDBJ databases">
        <title>Complete genome sequence of Nguyenibacter vanlangesis HBCM-1154, a strain capable of nitrogen fixation, IAA production, and phosphorus solubilization isolated from sugarcane soil.</title>
        <authorList>
            <person name="MY HANH P."/>
        </authorList>
    </citation>
    <scope>NUCLEOTIDE SEQUENCE [LARGE SCALE GENOMIC DNA]</scope>
    <source>
        <strain evidence="5 6">HBCM 1154</strain>
    </source>
</reference>
<dbReference type="SUPFAM" id="SSF53383">
    <property type="entry name" value="PLP-dependent transferases"/>
    <property type="match status" value="1"/>
</dbReference>
<evidence type="ECO:0000256" key="3">
    <source>
        <dbReference type="RuleBase" id="RU004508"/>
    </source>
</evidence>
<keyword evidence="1 3" id="KW-0663">Pyridoxal phosphate</keyword>
<sequence length="382" mass="41812">MRVGQVPFLETNVAQLSGLLREINEIEESGIYSNYGPVNTKFESALISTVFGGVGSCVTVCNATIGLMIALKYVTRHVDRSQKPYVLMPSFTFAAAAHAVIWAGFTPLFADIDPQSWTMSAESEAQILASQASKIAAIFPYAAFGNAIDLGRYIDFYESYGIPTVVDAASSLGSLNLAGHGFGTGFPFPIVFSLHATKALGVGEGGFIYSDDAGMIQQLRAMGNFGFERPRHATIDGINSKMPEISALLGLDGLKRLEAISRKKDELAQMYRDCLPDFTFQTVLGRRSAYQFMPVLLPERGASRRDQVLARMKDSQIGTATYFSPHLAEQKYFVPRAETTSLPVTDRIASGVVSLPLGHRMTSDTIQFVCDEFRRSCQQEFN</sequence>